<dbReference type="InterPro" id="IPR033756">
    <property type="entry name" value="YlxH/NBP35"/>
</dbReference>
<feature type="binding site" evidence="9">
    <location>
        <begin position="118"/>
        <end position="125"/>
    </location>
    <ligand>
        <name>ATP</name>
        <dbReference type="ChEBI" id="CHEBI:30616"/>
    </ligand>
</feature>
<dbReference type="EMBL" id="CP035033">
    <property type="protein sequence ID" value="QAB15222.1"/>
    <property type="molecule type" value="Genomic_DNA"/>
</dbReference>
<keyword evidence="3 9" id="KW-0479">Metal-binding</keyword>
<dbReference type="GO" id="GO:0005829">
    <property type="term" value="C:cytosol"/>
    <property type="evidence" value="ECO:0007669"/>
    <property type="project" value="TreeGrafter"/>
</dbReference>
<dbReference type="GO" id="GO:0051539">
    <property type="term" value="F:4 iron, 4 sulfur cluster binding"/>
    <property type="evidence" value="ECO:0007669"/>
    <property type="project" value="TreeGrafter"/>
</dbReference>
<keyword evidence="9" id="KW-0378">Hydrolase</keyword>
<dbReference type="Proteomes" id="UP000285478">
    <property type="component" value="Chromosome"/>
</dbReference>
<dbReference type="FunFam" id="3.40.50.300:FF:000418">
    <property type="entry name" value="Iron-sulfur cluster carrier protein"/>
    <property type="match status" value="1"/>
</dbReference>
<keyword evidence="4 9" id="KW-0547">Nucleotide-binding</keyword>
<protein>
    <recommendedName>
        <fullName evidence="9">Iron-sulfur cluster carrier protein</fullName>
    </recommendedName>
</protein>
<evidence type="ECO:0000313" key="12">
    <source>
        <dbReference type="Proteomes" id="UP000285478"/>
    </source>
</evidence>
<keyword evidence="5 9" id="KW-0067">ATP-binding</keyword>
<evidence type="ECO:0000256" key="1">
    <source>
        <dbReference type="ARBA" id="ARBA00007352"/>
    </source>
</evidence>
<dbReference type="GO" id="GO:0140663">
    <property type="term" value="F:ATP-dependent FeS chaperone activity"/>
    <property type="evidence" value="ECO:0007669"/>
    <property type="project" value="InterPro"/>
</dbReference>
<evidence type="ECO:0000256" key="2">
    <source>
        <dbReference type="ARBA" id="ARBA00008205"/>
    </source>
</evidence>
<dbReference type="SUPFAM" id="SSF117916">
    <property type="entry name" value="Fe-S cluster assembly (FSCA) domain-like"/>
    <property type="match status" value="1"/>
</dbReference>
<dbReference type="GO" id="GO:0046872">
    <property type="term" value="F:metal ion binding"/>
    <property type="evidence" value="ECO:0007669"/>
    <property type="project" value="UniProtKB-KW"/>
</dbReference>
<name>A0A410H2S9_9GAMM</name>
<dbReference type="InterPro" id="IPR044304">
    <property type="entry name" value="NUBPL-like"/>
</dbReference>
<dbReference type="GO" id="GO:0005524">
    <property type="term" value="F:ATP binding"/>
    <property type="evidence" value="ECO:0007669"/>
    <property type="project" value="UniProtKB-UniRule"/>
</dbReference>
<dbReference type="HAMAP" id="MF_02040">
    <property type="entry name" value="Mrp_NBP35"/>
    <property type="match status" value="1"/>
</dbReference>
<evidence type="ECO:0000259" key="10">
    <source>
        <dbReference type="Pfam" id="PF01883"/>
    </source>
</evidence>
<evidence type="ECO:0000256" key="7">
    <source>
        <dbReference type="ARBA" id="ARBA00023014"/>
    </source>
</evidence>
<comment type="similarity">
    <text evidence="2">In the C-terminal section; belongs to the Mrp/NBP35 ATP-binding proteins family.</text>
</comment>
<comment type="similarity">
    <text evidence="1">In the N-terminal section; belongs to the MIP18 family.</text>
</comment>
<sequence>MNILNKLFGNNLTDEQRDAIAQAIDSVTLPGIDSEALNSNALEAAQLKKTHLTLALALPFPGKSLWPAIEQQLQHALLQQDTFETVEITFTTDIKAHAVQGGTQPLKNVKNIIAVASGKGGVGKSTTSVNLALALQQEGAQVGLLDADIYGPSIPTMLGVHQKPETKDGKSMEPLSAYGLQLMSIGFLINPDDPMIWRGPIVTSTLTQLLNETNWQSLDYLIIDLPPGTGDVQLTLSQQIPVTGSVIVTTPQEVALIDARKGLRMFEKVNIPVLGVVENMSTHVCSQCGHEEAIFGENGGQKLADQFKVPFLGALPLDSQIRAQSDLGAPTVAAMPTSGAAQKYHDIAHQVSAQIATKRRDYASAFPNIVVENS</sequence>
<dbReference type="RefSeq" id="WP_128384774.1">
    <property type="nucleotide sequence ID" value="NZ_CP035033.1"/>
</dbReference>
<dbReference type="SUPFAM" id="SSF52540">
    <property type="entry name" value="P-loop containing nucleoside triphosphate hydrolases"/>
    <property type="match status" value="1"/>
</dbReference>
<dbReference type="Pfam" id="PF01883">
    <property type="entry name" value="FeS_assembly_P"/>
    <property type="match status" value="1"/>
</dbReference>
<evidence type="ECO:0000256" key="9">
    <source>
        <dbReference type="HAMAP-Rule" id="MF_02040"/>
    </source>
</evidence>
<evidence type="ECO:0000256" key="8">
    <source>
        <dbReference type="ARBA" id="ARBA00024036"/>
    </source>
</evidence>
<dbReference type="AlphaFoldDB" id="A0A410H2S9"/>
<dbReference type="InterPro" id="IPR034904">
    <property type="entry name" value="FSCA_dom_sf"/>
</dbReference>
<dbReference type="InterPro" id="IPR019591">
    <property type="entry name" value="Mrp/NBP35_ATP-bd"/>
</dbReference>
<dbReference type="InterPro" id="IPR000808">
    <property type="entry name" value="Mrp-like_CS"/>
</dbReference>
<accession>A0A410H2S9</accession>
<dbReference type="GO" id="GO:0016226">
    <property type="term" value="P:iron-sulfur cluster assembly"/>
    <property type="evidence" value="ECO:0007669"/>
    <property type="project" value="InterPro"/>
</dbReference>
<dbReference type="Gene3D" id="3.40.50.300">
    <property type="entry name" value="P-loop containing nucleotide triphosphate hydrolases"/>
    <property type="match status" value="1"/>
</dbReference>
<keyword evidence="7 9" id="KW-0411">Iron-sulfur</keyword>
<evidence type="ECO:0000256" key="4">
    <source>
        <dbReference type="ARBA" id="ARBA00022741"/>
    </source>
</evidence>
<dbReference type="NCBIfam" id="NF008669">
    <property type="entry name" value="PRK11670.1"/>
    <property type="match status" value="1"/>
</dbReference>
<evidence type="ECO:0000256" key="3">
    <source>
        <dbReference type="ARBA" id="ARBA00022723"/>
    </source>
</evidence>
<evidence type="ECO:0000256" key="6">
    <source>
        <dbReference type="ARBA" id="ARBA00023004"/>
    </source>
</evidence>
<reference evidence="11 12" key="1">
    <citation type="journal article" date="2018" name="Environ. Microbiol.">
        <title>Genomes of ubiquitous marine and hypersaline Hydrogenovibrio, Thiomicrorhabdus and Thiomicrospira spp. encode a diversity of mechanisms to sustain chemolithoautotrophy in heterogeneous environments.</title>
        <authorList>
            <person name="Scott K.M."/>
            <person name="Williams J."/>
            <person name="Porter C.M.B."/>
            <person name="Russel S."/>
            <person name="Harmer T.L."/>
            <person name="Paul J.H."/>
            <person name="Antonen K.M."/>
            <person name="Bridges M.K."/>
            <person name="Camper G.J."/>
            <person name="Campla C.K."/>
            <person name="Casella L.G."/>
            <person name="Chase E."/>
            <person name="Conrad J.W."/>
            <person name="Cruz M.C."/>
            <person name="Dunlap D.S."/>
            <person name="Duran L."/>
            <person name="Fahsbender E.M."/>
            <person name="Goldsmith D.B."/>
            <person name="Keeley R.F."/>
            <person name="Kondoff M.R."/>
            <person name="Kussy B.I."/>
            <person name="Lane M.K."/>
            <person name="Lawler S."/>
            <person name="Leigh B.A."/>
            <person name="Lewis C."/>
            <person name="Lostal L.M."/>
            <person name="Marking D."/>
            <person name="Mancera P.A."/>
            <person name="McClenthan E.C."/>
            <person name="McIntyre E.A."/>
            <person name="Mine J.A."/>
            <person name="Modi S."/>
            <person name="Moore B.D."/>
            <person name="Morgan W.A."/>
            <person name="Nelson K.M."/>
            <person name="Nguyen K.N."/>
            <person name="Ogburn N."/>
            <person name="Parrino D.G."/>
            <person name="Pedapudi A.D."/>
            <person name="Pelham R.P."/>
            <person name="Preece A.M."/>
            <person name="Rampersad E.A."/>
            <person name="Richardson J.C."/>
            <person name="Rodgers C.M."/>
            <person name="Schaffer B.L."/>
            <person name="Sheridan N.E."/>
            <person name="Solone M.R."/>
            <person name="Staley Z.R."/>
            <person name="Tabuchi M."/>
            <person name="Waide R.J."/>
            <person name="Wanjugi P.W."/>
            <person name="Young S."/>
            <person name="Clum A."/>
            <person name="Daum C."/>
            <person name="Huntemann M."/>
            <person name="Ivanova N."/>
            <person name="Kyrpides N."/>
            <person name="Mikhailova N."/>
            <person name="Palaniappan K."/>
            <person name="Pillay M."/>
            <person name="Reddy T.B.K."/>
            <person name="Shapiro N."/>
            <person name="Stamatis D."/>
            <person name="Varghese N."/>
            <person name="Woyke T."/>
            <person name="Boden R."/>
            <person name="Freyermuth S.K."/>
            <person name="Kerfeld C.A."/>
        </authorList>
    </citation>
    <scope>NUCLEOTIDE SEQUENCE [LARGE SCALE GENOMIC DNA]</scope>
    <source>
        <strain evidence="11 12">JR-2</strain>
    </source>
</reference>
<evidence type="ECO:0000313" key="11">
    <source>
        <dbReference type="EMBL" id="QAB15222.1"/>
    </source>
</evidence>
<proteinExistence type="inferred from homology"/>
<dbReference type="InterPro" id="IPR027417">
    <property type="entry name" value="P-loop_NTPase"/>
</dbReference>
<dbReference type="Pfam" id="PF10609">
    <property type="entry name" value="ParA"/>
    <property type="match status" value="1"/>
</dbReference>
<comment type="similarity">
    <text evidence="8 9">Belongs to the Mrp/NBP35 ATP-binding proteins family.</text>
</comment>
<comment type="subunit">
    <text evidence="9">Homodimer.</text>
</comment>
<dbReference type="KEGG" id="htr:EPV75_05845"/>
<dbReference type="CDD" id="cd02037">
    <property type="entry name" value="Mrp_NBP35"/>
    <property type="match status" value="1"/>
</dbReference>
<feature type="domain" description="MIP18 family-like" evidence="10">
    <location>
        <begin position="17"/>
        <end position="88"/>
    </location>
</feature>
<evidence type="ECO:0000256" key="5">
    <source>
        <dbReference type="ARBA" id="ARBA00022840"/>
    </source>
</evidence>
<dbReference type="InterPro" id="IPR002744">
    <property type="entry name" value="MIP18-like"/>
</dbReference>
<keyword evidence="12" id="KW-1185">Reference proteome</keyword>
<dbReference type="PANTHER" id="PTHR42961">
    <property type="entry name" value="IRON-SULFUR PROTEIN NUBPL"/>
    <property type="match status" value="1"/>
</dbReference>
<organism evidence="11 12">
    <name type="scientific">Hydrogenovibrio thermophilus</name>
    <dbReference type="NCBI Taxonomy" id="265883"/>
    <lineage>
        <taxon>Bacteria</taxon>
        <taxon>Pseudomonadati</taxon>
        <taxon>Pseudomonadota</taxon>
        <taxon>Gammaproteobacteria</taxon>
        <taxon>Thiotrichales</taxon>
        <taxon>Piscirickettsiaceae</taxon>
        <taxon>Hydrogenovibrio</taxon>
    </lineage>
</organism>
<gene>
    <name evidence="11" type="primary">apbC</name>
    <name evidence="11" type="ORF">EPV75_05845</name>
</gene>
<dbReference type="GO" id="GO:0016887">
    <property type="term" value="F:ATP hydrolysis activity"/>
    <property type="evidence" value="ECO:0007669"/>
    <property type="project" value="UniProtKB-UniRule"/>
</dbReference>
<comment type="function">
    <text evidence="9">Binds and transfers iron-sulfur (Fe-S) clusters to target apoproteins. Can hydrolyze ATP.</text>
</comment>
<dbReference type="PROSITE" id="PS01215">
    <property type="entry name" value="MRP"/>
    <property type="match status" value="1"/>
</dbReference>
<dbReference type="PANTHER" id="PTHR42961:SF2">
    <property type="entry name" value="IRON-SULFUR PROTEIN NUBPL"/>
    <property type="match status" value="1"/>
</dbReference>
<keyword evidence="6 9" id="KW-0408">Iron</keyword>